<keyword evidence="3" id="KW-1185">Reference proteome</keyword>
<dbReference type="HOGENOM" id="CLU_2279411_0_0_1"/>
<feature type="region of interest" description="Disordered" evidence="1">
    <location>
        <begin position="25"/>
        <end position="45"/>
    </location>
</feature>
<evidence type="ECO:0000313" key="3">
    <source>
        <dbReference type="Proteomes" id="UP000039046"/>
    </source>
</evidence>
<accession>A0A0A1TSY0</accession>
<reference evidence="2 3" key="1">
    <citation type="journal article" date="2015" name="Genome Announc.">
        <title>Draft Genome Sequence and Gene Annotation of the Entomopathogenic Fungus Verticillium hemipterigenum.</title>
        <authorList>
            <person name="Horn F."/>
            <person name="Habel A."/>
            <person name="Scharf D.H."/>
            <person name="Dworschak J."/>
            <person name="Brakhage A.A."/>
            <person name="Guthke R."/>
            <person name="Hertweck C."/>
            <person name="Linde J."/>
        </authorList>
    </citation>
    <scope>NUCLEOTIDE SEQUENCE [LARGE SCALE GENOMIC DNA]</scope>
</reference>
<name>A0A0A1TSY0_9HYPO</name>
<protein>
    <submittedName>
        <fullName evidence="2">Uncharacterized protein</fullName>
    </submittedName>
</protein>
<evidence type="ECO:0000256" key="1">
    <source>
        <dbReference type="SAM" id="MobiDB-lite"/>
    </source>
</evidence>
<gene>
    <name evidence="2" type="ORF">VHEMI10184</name>
</gene>
<organism evidence="2 3">
    <name type="scientific">[Torrubiella] hemipterigena</name>
    <dbReference type="NCBI Taxonomy" id="1531966"/>
    <lineage>
        <taxon>Eukaryota</taxon>
        <taxon>Fungi</taxon>
        <taxon>Dikarya</taxon>
        <taxon>Ascomycota</taxon>
        <taxon>Pezizomycotina</taxon>
        <taxon>Sordariomycetes</taxon>
        <taxon>Hypocreomycetidae</taxon>
        <taxon>Hypocreales</taxon>
        <taxon>Clavicipitaceae</taxon>
        <taxon>Clavicipitaceae incertae sedis</taxon>
        <taxon>'Torrubiella' clade</taxon>
    </lineage>
</organism>
<sequence length="102" mass="11688">MYAALQGRSLSTESRQSYKKKLYWESDSSGSEYSSDEEESCADTDSVTAAEALAMAGRPDLSEDTLREIMFRYALFLSYRYNGEGEAPQTWVLHTREWNKHV</sequence>
<dbReference type="Proteomes" id="UP000039046">
    <property type="component" value="Unassembled WGS sequence"/>
</dbReference>
<proteinExistence type="predicted"/>
<dbReference type="EMBL" id="CDHN01000007">
    <property type="protein sequence ID" value="CEJ94667.1"/>
    <property type="molecule type" value="Genomic_DNA"/>
</dbReference>
<evidence type="ECO:0000313" key="2">
    <source>
        <dbReference type="EMBL" id="CEJ94667.1"/>
    </source>
</evidence>
<dbReference type="OrthoDB" id="5426294at2759"/>
<dbReference type="AlphaFoldDB" id="A0A0A1TSY0"/>